<evidence type="ECO:0000313" key="2">
    <source>
        <dbReference type="EMBL" id="MCL9818755.1"/>
    </source>
</evidence>
<comment type="subunit">
    <text evidence="1">Heterotrimer of A, B and C subunits.</text>
</comment>
<dbReference type="InterPro" id="IPR036113">
    <property type="entry name" value="Asp/Glu-ADT_sf_sub_c"/>
</dbReference>
<dbReference type="InterPro" id="IPR003837">
    <property type="entry name" value="GatC"/>
</dbReference>
<evidence type="ECO:0000313" key="3">
    <source>
        <dbReference type="Proteomes" id="UP001057522"/>
    </source>
</evidence>
<sequence>MSNIDNQLLARLQNLASLEISPEKLKSTKENLNEIVHFVENINALDLSEIPASFNTFHSTLPMREDVVENKPEIAANVLKNAPKGEENFFIVPKIIE</sequence>
<keyword evidence="1" id="KW-0547">Nucleotide-binding</keyword>
<comment type="catalytic activity">
    <reaction evidence="1">
        <text>L-aspartyl-tRNA(Asn) + L-glutamine + ATP + H2O = L-asparaginyl-tRNA(Asn) + L-glutamate + ADP + phosphate + 2 H(+)</text>
        <dbReference type="Rhea" id="RHEA:14513"/>
        <dbReference type="Rhea" id="RHEA-COMP:9674"/>
        <dbReference type="Rhea" id="RHEA-COMP:9677"/>
        <dbReference type="ChEBI" id="CHEBI:15377"/>
        <dbReference type="ChEBI" id="CHEBI:15378"/>
        <dbReference type="ChEBI" id="CHEBI:29985"/>
        <dbReference type="ChEBI" id="CHEBI:30616"/>
        <dbReference type="ChEBI" id="CHEBI:43474"/>
        <dbReference type="ChEBI" id="CHEBI:58359"/>
        <dbReference type="ChEBI" id="CHEBI:78515"/>
        <dbReference type="ChEBI" id="CHEBI:78516"/>
        <dbReference type="ChEBI" id="CHEBI:456216"/>
    </reaction>
</comment>
<dbReference type="Proteomes" id="UP001057522">
    <property type="component" value="Unassembled WGS sequence"/>
</dbReference>
<name>A0ABT0TS59_9HELI</name>
<dbReference type="SUPFAM" id="SSF141000">
    <property type="entry name" value="Glu-tRNAGln amidotransferase C subunit"/>
    <property type="match status" value="1"/>
</dbReference>
<dbReference type="EMBL" id="JAMOKX010000001">
    <property type="protein sequence ID" value="MCL9818755.1"/>
    <property type="molecule type" value="Genomic_DNA"/>
</dbReference>
<evidence type="ECO:0000256" key="1">
    <source>
        <dbReference type="HAMAP-Rule" id="MF_00122"/>
    </source>
</evidence>
<comment type="function">
    <text evidence="1">Allows the formation of correctly charged Asn-tRNA(Asn) or Gln-tRNA(Gln) through the transamidation of misacylated Asp-tRNA(Asn) or Glu-tRNA(Gln) in organisms which lack either or both of asparaginyl-tRNA or glutaminyl-tRNA synthetases. The reaction takes place in the presence of glutamine and ATP through an activated phospho-Asp-tRNA(Asn) or phospho-Glu-tRNA(Gln).</text>
</comment>
<dbReference type="NCBIfam" id="TIGR00135">
    <property type="entry name" value="gatC"/>
    <property type="match status" value="1"/>
</dbReference>
<dbReference type="Pfam" id="PF02686">
    <property type="entry name" value="GatC"/>
    <property type="match status" value="1"/>
</dbReference>
<dbReference type="PANTHER" id="PTHR15004">
    <property type="entry name" value="GLUTAMYL-TRNA(GLN) AMIDOTRANSFERASE SUBUNIT C, MITOCHONDRIAL"/>
    <property type="match status" value="1"/>
</dbReference>
<keyword evidence="1" id="KW-0067">ATP-binding</keyword>
<accession>A0ABT0TS59</accession>
<dbReference type="HAMAP" id="MF_00122">
    <property type="entry name" value="GatC"/>
    <property type="match status" value="1"/>
</dbReference>
<dbReference type="RefSeq" id="WP_250603264.1">
    <property type="nucleotide sequence ID" value="NZ_JAMOKX010000001.1"/>
</dbReference>
<comment type="caution">
    <text evidence="2">The sequence shown here is derived from an EMBL/GenBank/DDBJ whole genome shotgun (WGS) entry which is preliminary data.</text>
</comment>
<comment type="catalytic activity">
    <reaction evidence="1">
        <text>L-glutamyl-tRNA(Gln) + L-glutamine + ATP + H2O = L-glutaminyl-tRNA(Gln) + L-glutamate + ADP + phosphate + H(+)</text>
        <dbReference type="Rhea" id="RHEA:17521"/>
        <dbReference type="Rhea" id="RHEA-COMP:9681"/>
        <dbReference type="Rhea" id="RHEA-COMP:9684"/>
        <dbReference type="ChEBI" id="CHEBI:15377"/>
        <dbReference type="ChEBI" id="CHEBI:15378"/>
        <dbReference type="ChEBI" id="CHEBI:29985"/>
        <dbReference type="ChEBI" id="CHEBI:30616"/>
        <dbReference type="ChEBI" id="CHEBI:43474"/>
        <dbReference type="ChEBI" id="CHEBI:58359"/>
        <dbReference type="ChEBI" id="CHEBI:78520"/>
        <dbReference type="ChEBI" id="CHEBI:78521"/>
        <dbReference type="ChEBI" id="CHEBI:456216"/>
    </reaction>
</comment>
<dbReference type="PANTHER" id="PTHR15004:SF0">
    <property type="entry name" value="GLUTAMYL-TRNA(GLN) AMIDOTRANSFERASE SUBUNIT C, MITOCHONDRIAL"/>
    <property type="match status" value="1"/>
</dbReference>
<proteinExistence type="inferred from homology"/>
<dbReference type="EC" id="6.3.5.-" evidence="1"/>
<dbReference type="Gene3D" id="1.10.20.60">
    <property type="entry name" value="Glu-tRNAGln amidotransferase C subunit, N-terminal domain"/>
    <property type="match status" value="1"/>
</dbReference>
<reference evidence="2" key="1">
    <citation type="submission" date="2022-06" db="EMBL/GenBank/DDBJ databases">
        <title>Helicobacter colisuis sp. nov.</title>
        <authorList>
            <person name="Papic B."/>
            <person name="Gruntar I."/>
        </authorList>
    </citation>
    <scope>NUCLEOTIDE SEQUENCE</scope>
    <source>
        <strain evidence="2">11154-15</strain>
    </source>
</reference>
<keyword evidence="1" id="KW-0648">Protein biosynthesis</keyword>
<gene>
    <name evidence="1 2" type="primary">gatC</name>
    <name evidence="2" type="ORF">NCR95_00960</name>
</gene>
<comment type="similarity">
    <text evidence="1">Belongs to the GatC family.</text>
</comment>
<keyword evidence="1" id="KW-0436">Ligase</keyword>
<organism evidence="2 3">
    <name type="scientific">Helicobacter colisuis</name>
    <dbReference type="NCBI Taxonomy" id="2949739"/>
    <lineage>
        <taxon>Bacteria</taxon>
        <taxon>Pseudomonadati</taxon>
        <taxon>Campylobacterota</taxon>
        <taxon>Epsilonproteobacteria</taxon>
        <taxon>Campylobacterales</taxon>
        <taxon>Helicobacteraceae</taxon>
        <taxon>Helicobacter</taxon>
    </lineage>
</organism>
<keyword evidence="3" id="KW-1185">Reference proteome</keyword>
<protein>
    <recommendedName>
        <fullName evidence="1">Aspartyl/glutamyl-tRNA(Asn/Gln) amidotransferase subunit C</fullName>
        <shortName evidence="1">Asp/Glu-ADT subunit C</shortName>
        <ecNumber evidence="1">6.3.5.-</ecNumber>
    </recommendedName>
</protein>